<evidence type="ECO:0000256" key="1">
    <source>
        <dbReference type="SAM" id="MobiDB-lite"/>
    </source>
</evidence>
<dbReference type="Proteomes" id="UP000299102">
    <property type="component" value="Unassembled WGS sequence"/>
</dbReference>
<sequence>MRHSREKYCDIYGPNAVSVRETENWFKRFQSGNCDVKDEPSSLRIRLIPLEKVQQVYVNHDVQNRRLNVFFEAQNGNSLAVRIDISVLLGPKASLLTVEPPPKSNMMKVYHDIDNVRPLPFSKLPCTFEQSKFRQSGRVTIRRNGVISETASCGSWRFFLTATARLQPRNEITVEIVINKFISTLPPIPNADSPREEWARNSSRTAKPNNWRHTDAGIQRVYRRQCAKSRFGVRYSIRTRSQKVSAQMQITGGCRAGGRQLTPSFGRTRL</sequence>
<dbReference type="InterPro" id="IPR041426">
    <property type="entry name" value="Mos1_HTH"/>
</dbReference>
<dbReference type="OrthoDB" id="616263at2759"/>
<dbReference type="AlphaFoldDB" id="A0A4C1VIB0"/>
<dbReference type="EMBL" id="BGZK01000342">
    <property type="protein sequence ID" value="GBP38027.1"/>
    <property type="molecule type" value="Genomic_DNA"/>
</dbReference>
<name>A0A4C1VIB0_EUMVA</name>
<accession>A0A4C1VIB0</accession>
<proteinExistence type="predicted"/>
<gene>
    <name evidence="3" type="ORF">EVAR_13067_1</name>
</gene>
<evidence type="ECO:0000259" key="2">
    <source>
        <dbReference type="Pfam" id="PF17906"/>
    </source>
</evidence>
<feature type="domain" description="Mos1 transposase HTH" evidence="2">
    <location>
        <begin position="6"/>
        <end position="33"/>
    </location>
</feature>
<organism evidence="3 4">
    <name type="scientific">Eumeta variegata</name>
    <name type="common">Bagworm moth</name>
    <name type="synonym">Eumeta japonica</name>
    <dbReference type="NCBI Taxonomy" id="151549"/>
    <lineage>
        <taxon>Eukaryota</taxon>
        <taxon>Metazoa</taxon>
        <taxon>Ecdysozoa</taxon>
        <taxon>Arthropoda</taxon>
        <taxon>Hexapoda</taxon>
        <taxon>Insecta</taxon>
        <taxon>Pterygota</taxon>
        <taxon>Neoptera</taxon>
        <taxon>Endopterygota</taxon>
        <taxon>Lepidoptera</taxon>
        <taxon>Glossata</taxon>
        <taxon>Ditrysia</taxon>
        <taxon>Tineoidea</taxon>
        <taxon>Psychidae</taxon>
        <taxon>Oiketicinae</taxon>
        <taxon>Eumeta</taxon>
    </lineage>
</organism>
<evidence type="ECO:0000313" key="4">
    <source>
        <dbReference type="Proteomes" id="UP000299102"/>
    </source>
</evidence>
<dbReference type="Pfam" id="PF17906">
    <property type="entry name" value="HTH_48"/>
    <property type="match status" value="1"/>
</dbReference>
<comment type="caution">
    <text evidence="3">The sequence shown here is derived from an EMBL/GenBank/DDBJ whole genome shotgun (WGS) entry which is preliminary data.</text>
</comment>
<reference evidence="3 4" key="1">
    <citation type="journal article" date="2019" name="Commun. Biol.">
        <title>The bagworm genome reveals a unique fibroin gene that provides high tensile strength.</title>
        <authorList>
            <person name="Kono N."/>
            <person name="Nakamura H."/>
            <person name="Ohtoshi R."/>
            <person name="Tomita M."/>
            <person name="Numata K."/>
            <person name="Arakawa K."/>
        </authorList>
    </citation>
    <scope>NUCLEOTIDE SEQUENCE [LARGE SCALE GENOMIC DNA]</scope>
</reference>
<evidence type="ECO:0000313" key="3">
    <source>
        <dbReference type="EMBL" id="GBP38027.1"/>
    </source>
</evidence>
<feature type="region of interest" description="Disordered" evidence="1">
    <location>
        <begin position="192"/>
        <end position="212"/>
    </location>
</feature>
<protein>
    <recommendedName>
        <fullName evidence="2">Mos1 transposase HTH domain-containing protein</fullName>
    </recommendedName>
</protein>
<keyword evidence="4" id="KW-1185">Reference proteome</keyword>